<dbReference type="AlphaFoldDB" id="A0A5M3WNH4"/>
<evidence type="ECO:0000313" key="2">
    <source>
        <dbReference type="Proteomes" id="UP000331127"/>
    </source>
</evidence>
<comment type="caution">
    <text evidence="1">The sequence shown here is derived from an EMBL/GenBank/DDBJ whole genome shotgun (WGS) entry which is preliminary data.</text>
</comment>
<dbReference type="SUPFAM" id="SSF48208">
    <property type="entry name" value="Six-hairpin glycosidases"/>
    <property type="match status" value="1"/>
</dbReference>
<keyword evidence="2" id="KW-1185">Reference proteome</keyword>
<evidence type="ECO:0000313" key="1">
    <source>
        <dbReference type="EMBL" id="GES09709.1"/>
    </source>
</evidence>
<accession>A0A5M3WNH4</accession>
<sequence length="239" mass="26831">MTRFAELVEETALFMASFAEERDGVHHLPAPLVPAQEFYDAKTTEDPTFELAYWWWGLEIAQRRRERLGLKRHEHWRRVQDGLAVPRHDGGVYAAIATEPYLRRDDHPSMLCALGMVPATPLIDPATMEATLLDVRGNWDWNSAWGWDFPAMAMTATRLGRPDLAVDALLMDTARNYYLPTGHNPQMGSFLPIYLPANGALLAAVSLMAAGWESAAQEAPGFPTDGTWTVRHEGFTPWP</sequence>
<dbReference type="RefSeq" id="WP_155355228.1">
    <property type="nucleotide sequence ID" value="NZ_BAAAHL010000027.1"/>
</dbReference>
<dbReference type="GO" id="GO:0005975">
    <property type="term" value="P:carbohydrate metabolic process"/>
    <property type="evidence" value="ECO:0007669"/>
    <property type="project" value="InterPro"/>
</dbReference>
<dbReference type="Gene3D" id="1.50.10.10">
    <property type="match status" value="1"/>
</dbReference>
<protein>
    <submittedName>
        <fullName evidence="1">Uncharacterized protein</fullName>
    </submittedName>
</protein>
<dbReference type="Proteomes" id="UP000331127">
    <property type="component" value="Unassembled WGS sequence"/>
</dbReference>
<dbReference type="InterPro" id="IPR008928">
    <property type="entry name" value="6-hairpin_glycosidase_sf"/>
</dbReference>
<gene>
    <name evidence="1" type="ORF">Amac_033050</name>
</gene>
<name>A0A5M3WNH4_9ACTN</name>
<dbReference type="EMBL" id="BLAE01000017">
    <property type="protein sequence ID" value="GES09709.1"/>
    <property type="molecule type" value="Genomic_DNA"/>
</dbReference>
<dbReference type="InterPro" id="IPR012341">
    <property type="entry name" value="6hp_glycosidase-like_sf"/>
</dbReference>
<proteinExistence type="predicted"/>
<dbReference type="OrthoDB" id="127395at2"/>
<organism evidence="1 2">
    <name type="scientific">Acrocarpospora macrocephala</name>
    <dbReference type="NCBI Taxonomy" id="150177"/>
    <lineage>
        <taxon>Bacteria</taxon>
        <taxon>Bacillati</taxon>
        <taxon>Actinomycetota</taxon>
        <taxon>Actinomycetes</taxon>
        <taxon>Streptosporangiales</taxon>
        <taxon>Streptosporangiaceae</taxon>
        <taxon>Acrocarpospora</taxon>
    </lineage>
</organism>
<reference evidence="1 2" key="1">
    <citation type="submission" date="2019-10" db="EMBL/GenBank/DDBJ databases">
        <title>Whole genome shotgun sequence of Acrocarpospora macrocephala NBRC 16266.</title>
        <authorList>
            <person name="Ichikawa N."/>
            <person name="Kimura A."/>
            <person name="Kitahashi Y."/>
            <person name="Komaki H."/>
            <person name="Oguchi A."/>
        </authorList>
    </citation>
    <scope>NUCLEOTIDE SEQUENCE [LARGE SCALE GENOMIC DNA]</scope>
    <source>
        <strain evidence="1 2">NBRC 16266</strain>
    </source>
</reference>